<comment type="caution">
    <text evidence="3">The sequence shown here is derived from an EMBL/GenBank/DDBJ whole genome shotgun (WGS) entry which is preliminary data.</text>
</comment>
<evidence type="ECO:0000256" key="1">
    <source>
        <dbReference type="SAM" id="MobiDB-lite"/>
    </source>
</evidence>
<gene>
    <name evidence="3" type="ORF">C8E89_101159</name>
</gene>
<feature type="compositionally biased region" description="Pro residues" evidence="1">
    <location>
        <begin position="19"/>
        <end position="28"/>
    </location>
</feature>
<organism evidence="3 4">
    <name type="scientific">Mycolicibacterium moriokaense</name>
    <dbReference type="NCBI Taxonomy" id="39691"/>
    <lineage>
        <taxon>Bacteria</taxon>
        <taxon>Bacillati</taxon>
        <taxon>Actinomycetota</taxon>
        <taxon>Actinomycetes</taxon>
        <taxon>Mycobacteriales</taxon>
        <taxon>Mycobacteriaceae</taxon>
        <taxon>Mycolicibacterium</taxon>
    </lineage>
</organism>
<dbReference type="Proteomes" id="UP000247781">
    <property type="component" value="Unassembled WGS sequence"/>
</dbReference>
<dbReference type="AlphaFoldDB" id="A0A318I2S8"/>
<accession>A0A318I2S8</accession>
<reference evidence="3 4" key="2">
    <citation type="submission" date="2018-06" db="EMBL/GenBank/DDBJ databases">
        <title>Sequencing of bacterial isolates from soil warming experiment in Harvard Forest, Massachusetts, USA.</title>
        <authorList>
            <person name="Deangelis K.PhD."/>
        </authorList>
    </citation>
    <scope>NUCLEOTIDE SEQUENCE [LARGE SCALE GENOMIC DNA]</scope>
    <source>
        <strain evidence="3 4">GAS496</strain>
    </source>
</reference>
<name>A0A318I2S8_9MYCO</name>
<reference evidence="4" key="1">
    <citation type="submission" date="2018-05" db="EMBL/GenBank/DDBJ databases">
        <authorList>
            <person name="Deangelis K."/>
            <person name="Huntemann M."/>
            <person name="Clum A."/>
            <person name="Pillay M."/>
            <person name="Palaniappan K."/>
            <person name="Varghese N."/>
            <person name="Mikhailova N."/>
            <person name="Stamatis D."/>
            <person name="Reddy T."/>
            <person name="Daum C."/>
            <person name="Shapiro N."/>
            <person name="Ivanova N."/>
            <person name="Kyrpides N."/>
            <person name="Woyke T."/>
        </authorList>
    </citation>
    <scope>NUCLEOTIDE SEQUENCE [LARGE SCALE GENOMIC DNA]</scope>
    <source>
        <strain evidence="4">GAS496</strain>
    </source>
</reference>
<protein>
    <recommendedName>
        <fullName evidence="5">Lipoprotein</fullName>
    </recommendedName>
</protein>
<keyword evidence="4" id="KW-1185">Reference proteome</keyword>
<evidence type="ECO:0000256" key="2">
    <source>
        <dbReference type="SAM" id="SignalP"/>
    </source>
</evidence>
<dbReference type="EMBL" id="QJJU01000001">
    <property type="protein sequence ID" value="PXX13011.1"/>
    <property type="molecule type" value="Genomic_DNA"/>
</dbReference>
<feature type="signal peptide" evidence="2">
    <location>
        <begin position="1"/>
        <end position="18"/>
    </location>
</feature>
<evidence type="ECO:0000313" key="4">
    <source>
        <dbReference type="Proteomes" id="UP000247781"/>
    </source>
</evidence>
<feature type="chain" id="PRO_5016419338" description="Lipoprotein" evidence="2">
    <location>
        <begin position="19"/>
        <end position="140"/>
    </location>
</feature>
<sequence length="140" mass="13937">MVLVGMGASAASAATAQADPPPGPPPAPKTTIDADGTYAVGKDIQPGNYSSAGPVGNGACYWKRVSGSDIVDNALTKKAQIIQIAPTDTSFTTNECQAWQLTDAPVPVQSPGDLLGQLGQLAPIIAHGPGAPPPAAPATP</sequence>
<keyword evidence="2" id="KW-0732">Signal</keyword>
<feature type="region of interest" description="Disordered" evidence="1">
    <location>
        <begin position="13"/>
        <end position="54"/>
    </location>
</feature>
<proteinExistence type="predicted"/>
<evidence type="ECO:0000313" key="3">
    <source>
        <dbReference type="EMBL" id="PXX13011.1"/>
    </source>
</evidence>
<evidence type="ECO:0008006" key="5">
    <source>
        <dbReference type="Google" id="ProtNLM"/>
    </source>
</evidence>